<keyword evidence="9" id="KW-0436">Ligase</keyword>
<reference evidence="9 10" key="1">
    <citation type="submission" date="2011-10" db="EMBL/GenBank/DDBJ databases">
        <authorList>
            <person name="Genoscope - CEA"/>
        </authorList>
    </citation>
    <scope>NUCLEOTIDE SEQUENCE [LARGE SCALE GENOMIC DNA]</scope>
    <source>
        <strain evidence="9 10">RCC 1105</strain>
    </source>
</reference>
<sequence length="244" mass="28007">MATFSMDGDDLCSRERQKEKKQTLRARVRAKLKATFSSSREEDETTKKRRDDSKVICEKVLELDAFKNARTMCVYIAHPKLHEVDCSVLIREALDSSSSEFGEERVKVYVPIVDDKNSNVRFLRVRDIEKDLEKRTMGIMEPTELDWRTNEPREDVADLKENEKLDLVIAPGLAFDETCKRLGRGGGYYDKFLSEGKGREAVKIGLAFDAQIVDADEIPLDPWDVVLDLVVSKSHVYRKKEQNT</sequence>
<dbReference type="GO" id="GO:0009396">
    <property type="term" value="P:folic acid-containing compound biosynthetic process"/>
    <property type="evidence" value="ECO:0007669"/>
    <property type="project" value="TreeGrafter"/>
</dbReference>
<evidence type="ECO:0000256" key="5">
    <source>
        <dbReference type="ARBA" id="ARBA00038966"/>
    </source>
</evidence>
<evidence type="ECO:0000256" key="4">
    <source>
        <dbReference type="ARBA" id="ARBA00036539"/>
    </source>
</evidence>
<evidence type="ECO:0000256" key="7">
    <source>
        <dbReference type="RuleBase" id="RU361279"/>
    </source>
</evidence>
<keyword evidence="3 6" id="KW-0067">ATP-binding</keyword>
<feature type="region of interest" description="Disordered" evidence="8">
    <location>
        <begin position="1"/>
        <end position="26"/>
    </location>
</feature>
<dbReference type="SUPFAM" id="SSF100950">
    <property type="entry name" value="NagB/RpiA/CoA transferase-like"/>
    <property type="match status" value="1"/>
</dbReference>
<evidence type="ECO:0000313" key="10">
    <source>
        <dbReference type="Proteomes" id="UP000198341"/>
    </source>
</evidence>
<dbReference type="Proteomes" id="UP000198341">
    <property type="component" value="Chromosome 10"/>
</dbReference>
<evidence type="ECO:0000313" key="9">
    <source>
        <dbReference type="EMBL" id="CCO18256.1"/>
    </source>
</evidence>
<evidence type="ECO:0000256" key="2">
    <source>
        <dbReference type="ARBA" id="ARBA00022741"/>
    </source>
</evidence>
<dbReference type="InterPro" id="IPR037171">
    <property type="entry name" value="NagB/RpiA_transferase-like"/>
</dbReference>
<keyword evidence="7" id="KW-0460">Magnesium</keyword>
<dbReference type="InterPro" id="IPR024185">
    <property type="entry name" value="FTHF_cligase-like_sf"/>
</dbReference>
<evidence type="ECO:0000256" key="3">
    <source>
        <dbReference type="ARBA" id="ARBA00022840"/>
    </source>
</evidence>
<gene>
    <name evidence="9" type="ordered locus">Bathy10g01500</name>
</gene>
<feature type="binding site" evidence="6">
    <location>
        <position position="83"/>
    </location>
    <ligand>
        <name>substrate</name>
    </ligand>
</feature>
<comment type="cofactor">
    <cofactor evidence="7">
        <name>Mg(2+)</name>
        <dbReference type="ChEBI" id="CHEBI:18420"/>
    </cofactor>
</comment>
<evidence type="ECO:0000256" key="8">
    <source>
        <dbReference type="SAM" id="MobiDB-lite"/>
    </source>
</evidence>
<dbReference type="Pfam" id="PF01812">
    <property type="entry name" value="5-FTHF_cyc-lig"/>
    <property type="match status" value="1"/>
</dbReference>
<comment type="catalytic activity">
    <reaction evidence="4 7">
        <text>(6S)-5-formyl-5,6,7,8-tetrahydrofolate + ATP = (6R)-5,10-methenyltetrahydrofolate + ADP + phosphate</text>
        <dbReference type="Rhea" id="RHEA:10488"/>
        <dbReference type="ChEBI" id="CHEBI:30616"/>
        <dbReference type="ChEBI" id="CHEBI:43474"/>
        <dbReference type="ChEBI" id="CHEBI:57455"/>
        <dbReference type="ChEBI" id="CHEBI:57457"/>
        <dbReference type="ChEBI" id="CHEBI:456216"/>
        <dbReference type="EC" id="6.3.3.2"/>
    </reaction>
</comment>
<dbReference type="EMBL" id="FO082269">
    <property type="protein sequence ID" value="CCO18256.1"/>
    <property type="molecule type" value="Genomic_DNA"/>
</dbReference>
<feature type="binding site" evidence="6">
    <location>
        <begin position="181"/>
        <end position="189"/>
    </location>
    <ligand>
        <name>ATP</name>
        <dbReference type="ChEBI" id="CHEBI:30616"/>
    </ligand>
</feature>
<dbReference type="InterPro" id="IPR002698">
    <property type="entry name" value="FTHF_cligase"/>
</dbReference>
<protein>
    <recommendedName>
        <fullName evidence="5 7">5-formyltetrahydrofolate cyclo-ligase</fullName>
        <ecNumber evidence="5 7">6.3.3.2</ecNumber>
    </recommendedName>
</protein>
<dbReference type="Gene3D" id="3.40.50.10420">
    <property type="entry name" value="NagB/RpiA/CoA transferase-like"/>
    <property type="match status" value="1"/>
</dbReference>
<dbReference type="GeneID" id="19013227"/>
<dbReference type="GO" id="GO:0030272">
    <property type="term" value="F:5-formyltetrahydrofolate cyclo-ligase activity"/>
    <property type="evidence" value="ECO:0007669"/>
    <property type="project" value="UniProtKB-EC"/>
</dbReference>
<organism evidence="9 10">
    <name type="scientific">Bathycoccus prasinos</name>
    <dbReference type="NCBI Taxonomy" id="41875"/>
    <lineage>
        <taxon>Eukaryota</taxon>
        <taxon>Viridiplantae</taxon>
        <taxon>Chlorophyta</taxon>
        <taxon>Mamiellophyceae</taxon>
        <taxon>Mamiellales</taxon>
        <taxon>Bathycoccaceae</taxon>
        <taxon>Bathycoccus</taxon>
    </lineage>
</organism>
<dbReference type="PIRSF" id="PIRSF006806">
    <property type="entry name" value="FTHF_cligase"/>
    <property type="match status" value="1"/>
</dbReference>
<dbReference type="PANTHER" id="PTHR23407">
    <property type="entry name" value="ATPASE INHIBITOR/5-FORMYLTETRAHYDROFOLATE CYCLO-LIGASE"/>
    <property type="match status" value="1"/>
</dbReference>
<dbReference type="GO" id="GO:0046872">
    <property type="term" value="F:metal ion binding"/>
    <property type="evidence" value="ECO:0007669"/>
    <property type="project" value="UniProtKB-KW"/>
</dbReference>
<dbReference type="GO" id="GO:0005739">
    <property type="term" value="C:mitochondrion"/>
    <property type="evidence" value="ECO:0007669"/>
    <property type="project" value="TreeGrafter"/>
</dbReference>
<keyword evidence="2 6" id="KW-0547">Nucleotide-binding</keyword>
<keyword evidence="7" id="KW-0479">Metal-binding</keyword>
<name>K8EJP9_9CHLO</name>
<dbReference type="OrthoDB" id="2015992at2759"/>
<accession>K8EJP9</accession>
<dbReference type="PANTHER" id="PTHR23407:SF1">
    <property type="entry name" value="5-FORMYLTETRAHYDROFOLATE CYCLO-LIGASE"/>
    <property type="match status" value="1"/>
</dbReference>
<dbReference type="eggNOG" id="KOG3093">
    <property type="taxonomic scope" value="Eukaryota"/>
</dbReference>
<dbReference type="STRING" id="41875.K8EJP9"/>
<dbReference type="NCBIfam" id="TIGR02727">
    <property type="entry name" value="MTHFS_bact"/>
    <property type="match status" value="1"/>
</dbReference>
<dbReference type="RefSeq" id="XP_007510723.1">
    <property type="nucleotide sequence ID" value="XM_007510661.1"/>
</dbReference>
<evidence type="ECO:0000256" key="1">
    <source>
        <dbReference type="ARBA" id="ARBA00010638"/>
    </source>
</evidence>
<feature type="binding site" evidence="6">
    <location>
        <position position="76"/>
    </location>
    <ligand>
        <name>substrate</name>
    </ligand>
</feature>
<dbReference type="KEGG" id="bpg:Bathy10g01500"/>
<dbReference type="GO" id="GO:0005524">
    <property type="term" value="F:ATP binding"/>
    <property type="evidence" value="ECO:0007669"/>
    <property type="project" value="UniProtKB-KW"/>
</dbReference>
<evidence type="ECO:0000256" key="6">
    <source>
        <dbReference type="PIRSR" id="PIRSR006806-1"/>
    </source>
</evidence>
<keyword evidence="10" id="KW-1185">Reference proteome</keyword>
<feature type="compositionally biased region" description="Basic and acidic residues" evidence="8">
    <location>
        <begin position="11"/>
        <end position="22"/>
    </location>
</feature>
<dbReference type="EC" id="6.3.3.2" evidence="5 7"/>
<dbReference type="AlphaFoldDB" id="K8EJP9"/>
<comment type="similarity">
    <text evidence="1 7">Belongs to the 5-formyltetrahydrofolate cyclo-ligase family.</text>
</comment>
<dbReference type="GO" id="GO:0035999">
    <property type="term" value="P:tetrahydrofolate interconversion"/>
    <property type="evidence" value="ECO:0007669"/>
    <property type="project" value="TreeGrafter"/>
</dbReference>
<proteinExistence type="inferred from homology"/>